<comment type="similarity">
    <text evidence="1 11">Belongs to the class-I pyridine nucleotide-disulfide oxidoreductase family.</text>
</comment>
<evidence type="ECO:0000259" key="13">
    <source>
        <dbReference type="Pfam" id="PF07992"/>
    </source>
</evidence>
<evidence type="ECO:0000256" key="5">
    <source>
        <dbReference type="ARBA" id="ARBA00023027"/>
    </source>
</evidence>
<evidence type="ECO:0000313" key="15">
    <source>
        <dbReference type="Proteomes" id="UP000285278"/>
    </source>
</evidence>
<feature type="binding site" evidence="9">
    <location>
        <position position="71"/>
    </location>
    <ligand>
        <name>FAD</name>
        <dbReference type="ChEBI" id="CHEBI:57692"/>
    </ligand>
</feature>
<dbReference type="InterPro" id="IPR012999">
    <property type="entry name" value="Pyr_OxRdtase_I_AS"/>
</dbReference>
<feature type="binding site" evidence="9">
    <location>
        <position position="303"/>
    </location>
    <ligand>
        <name>NAD(+)</name>
        <dbReference type="ChEBI" id="CHEBI:57540"/>
    </ligand>
</feature>
<dbReference type="GO" id="GO:0050660">
    <property type="term" value="F:flavin adenine dinucleotide binding"/>
    <property type="evidence" value="ECO:0007669"/>
    <property type="project" value="TreeGrafter"/>
</dbReference>
<dbReference type="SUPFAM" id="SSF51905">
    <property type="entry name" value="FAD/NAD(P)-binding domain"/>
    <property type="match status" value="1"/>
</dbReference>
<feature type="domain" description="Pyridine nucleotide-disulphide oxidoreductase dimerisation" evidence="12">
    <location>
        <begin position="380"/>
        <end position="489"/>
    </location>
</feature>
<name>A0A418Q7L8_9CORY</name>
<organism evidence="14 15">
    <name type="scientific">Corynebacterium falsenii</name>
    <dbReference type="NCBI Taxonomy" id="108486"/>
    <lineage>
        <taxon>Bacteria</taxon>
        <taxon>Bacillati</taxon>
        <taxon>Actinomycetota</taxon>
        <taxon>Actinomycetes</taxon>
        <taxon>Mycobacteriales</taxon>
        <taxon>Corynebacteriaceae</taxon>
        <taxon>Corynebacterium</taxon>
    </lineage>
</organism>
<evidence type="ECO:0000256" key="4">
    <source>
        <dbReference type="ARBA" id="ARBA00023002"/>
    </source>
</evidence>
<accession>A0A418Q7L8</accession>
<comment type="cofactor">
    <cofactor evidence="9">
        <name>FAD</name>
        <dbReference type="ChEBI" id="CHEBI:57692"/>
    </cofactor>
    <text evidence="9">Binds 1 FAD per subunit.</text>
</comment>
<proteinExistence type="inferred from homology"/>
<keyword evidence="3 9" id="KW-0274">FAD</keyword>
<dbReference type="GO" id="GO:0004148">
    <property type="term" value="F:dihydrolipoyl dehydrogenase (NADH) activity"/>
    <property type="evidence" value="ECO:0007669"/>
    <property type="project" value="TreeGrafter"/>
</dbReference>
<keyword evidence="4 11" id="KW-0560">Oxidoreductase</keyword>
<evidence type="ECO:0000313" key="14">
    <source>
        <dbReference type="EMBL" id="RIX34959.1"/>
    </source>
</evidence>
<dbReference type="InterPro" id="IPR017817">
    <property type="entry name" value="Mycothione_reductase"/>
</dbReference>
<dbReference type="OrthoDB" id="9800167at2"/>
<dbReference type="EMBL" id="QXJK01000005">
    <property type="protein sequence ID" value="RIX34959.1"/>
    <property type="molecule type" value="Genomic_DNA"/>
</dbReference>
<dbReference type="RefSeq" id="WP_119664785.1">
    <property type="nucleotide sequence ID" value="NZ_QXJK01000005.1"/>
</dbReference>
<feature type="active site" description="Proton acceptor" evidence="8">
    <location>
        <position position="479"/>
    </location>
</feature>
<keyword evidence="5 9" id="KW-0520">NAD</keyword>
<keyword evidence="15" id="KW-1185">Reference proteome</keyword>
<keyword evidence="6" id="KW-1015">Disulfide bond</keyword>
<dbReference type="Pfam" id="PF07992">
    <property type="entry name" value="Pyr_redox_2"/>
    <property type="match status" value="1"/>
</dbReference>
<dbReference type="NCBIfam" id="TIGR03452">
    <property type="entry name" value="mycothione_red"/>
    <property type="match status" value="1"/>
</dbReference>
<dbReference type="PROSITE" id="PS00076">
    <property type="entry name" value="PYRIDINE_REDOX_1"/>
    <property type="match status" value="1"/>
</dbReference>
<dbReference type="Proteomes" id="UP000285278">
    <property type="component" value="Unassembled WGS sequence"/>
</dbReference>
<dbReference type="PRINTS" id="PR00368">
    <property type="entry name" value="FADPNR"/>
</dbReference>
<sequence>MTSPDTASAASSASASSAGSSESAEHFDLIIVGTGSGNSIPNESNENKKIAIVEKGIFGGTCINVGCIPTKMFVYTADVAREVNDLKRLSLDGKLTDVDWKGLQQRIFGDRIDPISEGGKEYRRGDRTPNITLFDGTASFSGPRTLTIATNVDSANTTSDTSAEAGDTVTITGDQIVLATGGRPFIPDVIADSGVPYHTNNDIMRLDQLPDSLIIMGGGIIAVEFAHIFSGLGTKVTVINRSPNVLRKLDETVVERFNAVAKEQWTNKLGVDVTGARHEGGQVILSLSDGSEVAGDELLVALGRTKNSDLINPQAGGVDVADNGRIIVDEYGRTSAEGVWALGDAANDIELKHVANAEQRVISHNLAHPDDLRTFNHRFVPSGIFTHPQIGVVGMTEAEARDKVENVTVKVQEYSDVAYGWAMEDSTGFCKLIADADSGKLLGAHIMGPQATTLLQLAVTMLNFDIDVRLMAKNQYWPHPALSELFENALLGLEFNSPNPDGMNP</sequence>
<evidence type="ECO:0000256" key="3">
    <source>
        <dbReference type="ARBA" id="ARBA00022827"/>
    </source>
</evidence>
<dbReference type="InterPro" id="IPR016156">
    <property type="entry name" value="FAD/NAD-linked_Rdtase_dimer_sf"/>
</dbReference>
<evidence type="ECO:0000256" key="6">
    <source>
        <dbReference type="ARBA" id="ARBA00023157"/>
    </source>
</evidence>
<dbReference type="Gene3D" id="3.50.50.60">
    <property type="entry name" value="FAD/NAD(P)-binding domain"/>
    <property type="match status" value="2"/>
</dbReference>
<feature type="binding site" evidence="9">
    <location>
        <position position="344"/>
    </location>
    <ligand>
        <name>FAD</name>
        <dbReference type="ChEBI" id="CHEBI:57692"/>
    </ligand>
</feature>
<evidence type="ECO:0000256" key="1">
    <source>
        <dbReference type="ARBA" id="ARBA00007532"/>
    </source>
</evidence>
<dbReference type="GO" id="GO:0006103">
    <property type="term" value="P:2-oxoglutarate metabolic process"/>
    <property type="evidence" value="ECO:0007669"/>
    <property type="project" value="TreeGrafter"/>
</dbReference>
<keyword evidence="9" id="KW-0547">Nucleotide-binding</keyword>
<dbReference type="InterPro" id="IPR050151">
    <property type="entry name" value="Class-I_Pyr_Nuc-Dis_Oxidored"/>
</dbReference>
<feature type="domain" description="FAD/NAD(P)-binding" evidence="13">
    <location>
        <begin position="27"/>
        <end position="357"/>
    </location>
</feature>
<dbReference type="PANTHER" id="PTHR22912">
    <property type="entry name" value="DISULFIDE OXIDOREDUCTASE"/>
    <property type="match status" value="1"/>
</dbReference>
<protein>
    <submittedName>
        <fullName evidence="14">Mycothione reductase</fullName>
        <ecNumber evidence="14">1.8.1.15</ecNumber>
    </submittedName>
</protein>
<evidence type="ECO:0000256" key="8">
    <source>
        <dbReference type="PIRSR" id="PIRSR000350-2"/>
    </source>
</evidence>
<dbReference type="PIRSF" id="PIRSF000350">
    <property type="entry name" value="Mercury_reductase_MerA"/>
    <property type="match status" value="1"/>
</dbReference>
<feature type="disulfide bond" description="Redox-active" evidence="10">
    <location>
        <begin position="62"/>
        <end position="67"/>
    </location>
</feature>
<evidence type="ECO:0000256" key="10">
    <source>
        <dbReference type="PIRSR" id="PIRSR000350-4"/>
    </source>
</evidence>
<dbReference type="InterPro" id="IPR004099">
    <property type="entry name" value="Pyr_nucl-diS_OxRdtase_dimer"/>
</dbReference>
<dbReference type="PRINTS" id="PR00411">
    <property type="entry name" value="PNDRDTASEI"/>
</dbReference>
<evidence type="ECO:0000256" key="7">
    <source>
        <dbReference type="ARBA" id="ARBA00023284"/>
    </source>
</evidence>
<comment type="caution">
    <text evidence="14">The sequence shown here is derived from an EMBL/GenBank/DDBJ whole genome shotgun (WGS) entry which is preliminary data.</text>
</comment>
<gene>
    <name evidence="14" type="primary">mtr</name>
    <name evidence="14" type="ORF">D3M95_06580</name>
</gene>
<dbReference type="Gene3D" id="3.30.390.30">
    <property type="match status" value="1"/>
</dbReference>
<dbReference type="EC" id="1.8.1.15" evidence="14"/>
<evidence type="ECO:0000259" key="12">
    <source>
        <dbReference type="Pfam" id="PF02852"/>
    </source>
</evidence>
<dbReference type="NCBIfam" id="NF005884">
    <property type="entry name" value="PRK07846.1"/>
    <property type="match status" value="1"/>
</dbReference>
<dbReference type="SUPFAM" id="SSF55424">
    <property type="entry name" value="FAD/NAD-linked reductases, dimerisation (C-terminal) domain"/>
    <property type="match status" value="1"/>
</dbReference>
<dbReference type="AlphaFoldDB" id="A0A418Q7L8"/>
<dbReference type="GO" id="GO:0050627">
    <property type="term" value="F:mycothione reductase [NAD(P)H] activity"/>
    <property type="evidence" value="ECO:0007669"/>
    <property type="project" value="UniProtKB-EC"/>
</dbReference>
<reference evidence="14 15" key="1">
    <citation type="submission" date="2018-09" db="EMBL/GenBank/DDBJ databases">
        <title>Optimization and identification of Corynebacterium falsenii FN1-14 from fish paste.</title>
        <authorList>
            <person name="Daroonpunt R."/>
            <person name="Tanasupawat S."/>
        </authorList>
    </citation>
    <scope>NUCLEOTIDE SEQUENCE [LARGE SCALE GENOMIC DNA]</scope>
    <source>
        <strain evidence="14 15">FN1-14</strain>
    </source>
</reference>
<dbReference type="Pfam" id="PF02852">
    <property type="entry name" value="Pyr_redox_dim"/>
    <property type="match status" value="1"/>
</dbReference>
<feature type="binding site" evidence="9">
    <location>
        <begin position="217"/>
        <end position="224"/>
    </location>
    <ligand>
        <name>NAD(+)</name>
        <dbReference type="ChEBI" id="CHEBI:57540"/>
    </ligand>
</feature>
<dbReference type="PANTHER" id="PTHR22912:SF217">
    <property type="entry name" value="DIHYDROLIPOYL DEHYDROGENASE"/>
    <property type="match status" value="1"/>
</dbReference>
<dbReference type="InterPro" id="IPR036188">
    <property type="entry name" value="FAD/NAD-bd_sf"/>
</dbReference>
<evidence type="ECO:0000256" key="11">
    <source>
        <dbReference type="RuleBase" id="RU003691"/>
    </source>
</evidence>
<evidence type="ECO:0000256" key="2">
    <source>
        <dbReference type="ARBA" id="ARBA00022630"/>
    </source>
</evidence>
<dbReference type="STRING" id="1451189.CFAL_06430"/>
<evidence type="ECO:0000256" key="9">
    <source>
        <dbReference type="PIRSR" id="PIRSR000350-3"/>
    </source>
</evidence>
<keyword evidence="7 11" id="KW-0676">Redox-active center</keyword>
<keyword evidence="2 11" id="KW-0285">Flavoprotein</keyword>
<dbReference type="InterPro" id="IPR001100">
    <property type="entry name" value="Pyr_nuc-diS_OxRdtase"/>
</dbReference>
<dbReference type="InterPro" id="IPR023753">
    <property type="entry name" value="FAD/NAD-binding_dom"/>
</dbReference>